<dbReference type="GO" id="GO:0006950">
    <property type="term" value="P:response to stress"/>
    <property type="evidence" value="ECO:0007669"/>
    <property type="project" value="TreeGrafter"/>
</dbReference>
<sequence>MFNLDDQIGFNVYRVALLFRRELMHALKTYELTPEQWQILAALWEKGALSQAQIISLTLQDAPSASRTVARMQRKRLISKTPSKVDKRATVVTLTKYGQGLEKIIPRTLMKHFQPYLGAVSKEDQSILLRILKDFRMVFGDIG</sequence>
<dbReference type="PANTHER" id="PTHR33164:SF64">
    <property type="entry name" value="TRANSCRIPTIONAL REGULATOR SLYA"/>
    <property type="match status" value="1"/>
</dbReference>
<evidence type="ECO:0000256" key="2">
    <source>
        <dbReference type="ARBA" id="ARBA00023125"/>
    </source>
</evidence>
<dbReference type="SUPFAM" id="SSF46785">
    <property type="entry name" value="Winged helix' DNA-binding domain"/>
    <property type="match status" value="1"/>
</dbReference>
<keyword evidence="3" id="KW-0804">Transcription</keyword>
<keyword evidence="2" id="KW-0238">DNA-binding</keyword>
<dbReference type="OrthoDB" id="9799663at2"/>
<dbReference type="GO" id="GO:0003677">
    <property type="term" value="F:DNA binding"/>
    <property type="evidence" value="ECO:0007669"/>
    <property type="project" value="UniProtKB-KW"/>
</dbReference>
<name>A0A2M9XVX9_9LEPT</name>
<dbReference type="EMBL" id="CP033614">
    <property type="protein sequence ID" value="AYV56853.1"/>
    <property type="molecule type" value="Genomic_DNA"/>
</dbReference>
<dbReference type="InterPro" id="IPR036388">
    <property type="entry name" value="WH-like_DNA-bd_sf"/>
</dbReference>
<evidence type="ECO:0000313" key="5">
    <source>
        <dbReference type="Proteomes" id="UP000276407"/>
    </source>
</evidence>
<dbReference type="InterPro" id="IPR039422">
    <property type="entry name" value="MarR/SlyA-like"/>
</dbReference>
<evidence type="ECO:0000256" key="1">
    <source>
        <dbReference type="ARBA" id="ARBA00023015"/>
    </source>
</evidence>
<evidence type="ECO:0000256" key="3">
    <source>
        <dbReference type="ARBA" id="ARBA00023163"/>
    </source>
</evidence>
<dbReference type="Gene3D" id="1.10.10.10">
    <property type="entry name" value="Winged helix-like DNA-binding domain superfamily/Winged helix DNA-binding domain"/>
    <property type="match status" value="1"/>
</dbReference>
<dbReference type="PANTHER" id="PTHR33164">
    <property type="entry name" value="TRANSCRIPTIONAL REGULATOR, MARR FAMILY"/>
    <property type="match status" value="1"/>
</dbReference>
<evidence type="ECO:0000313" key="4">
    <source>
        <dbReference type="EMBL" id="AYV56853.1"/>
    </source>
</evidence>
<dbReference type="KEGG" id="lkm:EFP84_16010"/>
<gene>
    <name evidence="4" type="ORF">EFP84_16010</name>
</gene>
<dbReference type="AlphaFoldDB" id="A0A2M9XVX9"/>
<dbReference type="GO" id="GO:0003700">
    <property type="term" value="F:DNA-binding transcription factor activity"/>
    <property type="evidence" value="ECO:0007669"/>
    <property type="project" value="InterPro"/>
</dbReference>
<dbReference type="Proteomes" id="UP000276407">
    <property type="component" value="Chromosome 1"/>
</dbReference>
<protein>
    <submittedName>
        <fullName evidence="4">MarR family transcriptional regulator</fullName>
    </submittedName>
</protein>
<organism evidence="4 5">
    <name type="scientific">Leptospira kmetyi</name>
    <dbReference type="NCBI Taxonomy" id="408139"/>
    <lineage>
        <taxon>Bacteria</taxon>
        <taxon>Pseudomonadati</taxon>
        <taxon>Spirochaetota</taxon>
        <taxon>Spirochaetia</taxon>
        <taxon>Leptospirales</taxon>
        <taxon>Leptospiraceae</taxon>
        <taxon>Leptospira</taxon>
    </lineage>
</organism>
<dbReference type="SMART" id="SM00347">
    <property type="entry name" value="HTH_MARR"/>
    <property type="match status" value="1"/>
</dbReference>
<dbReference type="InterPro" id="IPR036390">
    <property type="entry name" value="WH_DNA-bd_sf"/>
</dbReference>
<reference evidence="4 5" key="1">
    <citation type="submission" date="2018-11" db="EMBL/GenBank/DDBJ databases">
        <title>Complete genome sequence of Leptospira kmetyi isolate LS 001/16 from soil sample associated with a leptospirosis patient in Kelantan.</title>
        <authorList>
            <person name="Muhammad Yusoff F."/>
            <person name="Muhammad Yusoff S."/>
            <person name="Ahmad M.N."/>
            <person name="Yusof N.Y."/>
            <person name="Aziah I."/>
        </authorList>
    </citation>
    <scope>NUCLEOTIDE SEQUENCE [LARGE SCALE GENOMIC DNA]</scope>
    <source>
        <strain evidence="4 5">LS 001/16</strain>
    </source>
</reference>
<accession>A0A2M9XVX9</accession>
<keyword evidence="1" id="KW-0805">Transcription regulation</keyword>
<dbReference type="InterPro" id="IPR000835">
    <property type="entry name" value="HTH_MarR-typ"/>
</dbReference>
<dbReference type="RefSeq" id="WP_100736611.1">
    <property type="nucleotide sequence ID" value="NZ_CP033614.1"/>
</dbReference>
<dbReference type="PROSITE" id="PS50995">
    <property type="entry name" value="HTH_MARR_2"/>
    <property type="match status" value="1"/>
</dbReference>
<dbReference type="Pfam" id="PF12802">
    <property type="entry name" value="MarR_2"/>
    <property type="match status" value="1"/>
</dbReference>
<proteinExistence type="predicted"/>